<feature type="signal peptide" evidence="2">
    <location>
        <begin position="1"/>
        <end position="30"/>
    </location>
</feature>
<evidence type="ECO:0000256" key="1">
    <source>
        <dbReference type="SAM" id="MobiDB-lite"/>
    </source>
</evidence>
<name>A0A9P6PY88_9FUNG</name>
<dbReference type="PANTHER" id="PTHR35559:SF1">
    <property type="entry name" value="CHITIN-BINDING TYPE-4 DOMAIN-CONTAINING PROTEIN"/>
    <property type="match status" value="1"/>
</dbReference>
<gene>
    <name evidence="3" type="ORF">BG011_005289</name>
</gene>
<evidence type="ECO:0000313" key="4">
    <source>
        <dbReference type="Proteomes" id="UP000726737"/>
    </source>
</evidence>
<protein>
    <recommendedName>
        <fullName evidence="5">Secreted protein</fullName>
    </recommendedName>
</protein>
<evidence type="ECO:0008006" key="5">
    <source>
        <dbReference type="Google" id="ProtNLM"/>
    </source>
</evidence>
<feature type="region of interest" description="Disordered" evidence="1">
    <location>
        <begin position="78"/>
        <end position="139"/>
    </location>
</feature>
<sequence>MILSSLTKTSLTLIVASFIVLLTQTPSVESHSYADCIDWRFSNKKNSWSDKNGACHGYARRFPVKAKAFAKLDSDWPNRHYQQSRSSKDSLSALACSDGKQGKEPGADETLGKPVTSAYSGKDKRGRKTGAMTQTKPGGQLCIRWPAKNHAVKNEKNQPVTIALSGRNPSKDPTQKQFLNNVIAKLDYKNCTDKGSNTDIWPCGGCFKLPSNLKTGYYSMQWRWKLNSNEFYTSCADINVRAKK</sequence>
<proteinExistence type="predicted"/>
<evidence type="ECO:0000313" key="3">
    <source>
        <dbReference type="EMBL" id="KAG0255199.1"/>
    </source>
</evidence>
<feature type="chain" id="PRO_5040400632" description="Secreted protein" evidence="2">
    <location>
        <begin position="31"/>
        <end position="244"/>
    </location>
</feature>
<dbReference type="Gene3D" id="2.70.50.70">
    <property type="match status" value="1"/>
</dbReference>
<dbReference type="AlphaFoldDB" id="A0A9P6PY88"/>
<dbReference type="OrthoDB" id="2341272at2759"/>
<reference evidence="3" key="1">
    <citation type="journal article" date="2020" name="Fungal Divers.">
        <title>Resolving the Mortierellaceae phylogeny through synthesis of multi-gene phylogenetics and phylogenomics.</title>
        <authorList>
            <person name="Vandepol N."/>
            <person name="Liber J."/>
            <person name="Desiro A."/>
            <person name="Na H."/>
            <person name="Kennedy M."/>
            <person name="Barry K."/>
            <person name="Grigoriev I.V."/>
            <person name="Miller A.N."/>
            <person name="O'Donnell K."/>
            <person name="Stajich J.E."/>
            <person name="Bonito G."/>
        </authorList>
    </citation>
    <scope>NUCLEOTIDE SEQUENCE</scope>
    <source>
        <strain evidence="3">KOD948</strain>
    </source>
</reference>
<dbReference type="EMBL" id="JAAAJA010000362">
    <property type="protein sequence ID" value="KAG0255199.1"/>
    <property type="molecule type" value="Genomic_DNA"/>
</dbReference>
<dbReference type="Proteomes" id="UP000726737">
    <property type="component" value="Unassembled WGS sequence"/>
</dbReference>
<organism evidence="3 4">
    <name type="scientific">Mortierella polycephala</name>
    <dbReference type="NCBI Taxonomy" id="41804"/>
    <lineage>
        <taxon>Eukaryota</taxon>
        <taxon>Fungi</taxon>
        <taxon>Fungi incertae sedis</taxon>
        <taxon>Mucoromycota</taxon>
        <taxon>Mortierellomycotina</taxon>
        <taxon>Mortierellomycetes</taxon>
        <taxon>Mortierellales</taxon>
        <taxon>Mortierellaceae</taxon>
        <taxon>Mortierella</taxon>
    </lineage>
</organism>
<dbReference type="PANTHER" id="PTHR35559">
    <property type="entry name" value="CHITIN-BINDING TYPE-4 DOMAIN-CONTAINING PROTEIN"/>
    <property type="match status" value="1"/>
</dbReference>
<comment type="caution">
    <text evidence="3">The sequence shown here is derived from an EMBL/GenBank/DDBJ whole genome shotgun (WGS) entry which is preliminary data.</text>
</comment>
<keyword evidence="4" id="KW-1185">Reference proteome</keyword>
<evidence type="ECO:0000256" key="2">
    <source>
        <dbReference type="SAM" id="SignalP"/>
    </source>
</evidence>
<accession>A0A9P6PY88</accession>
<keyword evidence="2" id="KW-0732">Signal</keyword>